<dbReference type="Pfam" id="PF23362">
    <property type="entry name" value="DHX37_C"/>
    <property type="match status" value="1"/>
</dbReference>
<dbReference type="InterPro" id="IPR056371">
    <property type="entry name" value="DHX37-like_C"/>
</dbReference>
<keyword evidence="3" id="KW-0347">Helicase</keyword>
<dbReference type="PANTHER" id="PTHR18934:SF99">
    <property type="entry name" value="ATP-DEPENDENT RNA HELICASE DHX37-RELATED"/>
    <property type="match status" value="1"/>
</dbReference>
<dbReference type="PROSITE" id="PS51194">
    <property type="entry name" value="HELICASE_CTER"/>
    <property type="match status" value="1"/>
</dbReference>
<dbReference type="InterPro" id="IPR027417">
    <property type="entry name" value="P-loop_NTPase"/>
</dbReference>
<dbReference type="Proteomes" id="UP000823046">
    <property type="component" value="Unassembled WGS sequence"/>
</dbReference>
<keyword evidence="4" id="KW-0067">ATP-binding</keyword>
<keyword evidence="7" id="KW-1185">Reference proteome</keyword>
<proteinExistence type="predicted"/>
<protein>
    <submittedName>
        <fullName evidence="6">Helicase associated domain (Ha2) protein</fullName>
    </submittedName>
</protein>
<feature type="domain" description="Helicase C-terminal" evidence="5">
    <location>
        <begin position="273"/>
        <end position="465"/>
    </location>
</feature>
<dbReference type="CDD" id="cd18791">
    <property type="entry name" value="SF2_C_RHA"/>
    <property type="match status" value="1"/>
</dbReference>
<dbReference type="Gene3D" id="3.40.50.300">
    <property type="entry name" value="P-loop containing nucleotide triphosphate hydrolases"/>
    <property type="match status" value="2"/>
</dbReference>
<dbReference type="EMBL" id="JADAQX010000088">
    <property type="protein sequence ID" value="KAF8822088.1"/>
    <property type="molecule type" value="Genomic_DNA"/>
</dbReference>
<dbReference type="Pfam" id="PF00271">
    <property type="entry name" value="Helicase_C"/>
    <property type="match status" value="1"/>
</dbReference>
<evidence type="ECO:0000259" key="5">
    <source>
        <dbReference type="PROSITE" id="PS51194"/>
    </source>
</evidence>
<sequence>MSATLNFCDFTENKTLFESPPPILRIEAKTYPVSVHFNRFTPRDYILEAKKKILQIHRKLPTGSILVFVSGKKEVHRLCALLENHSCSNPIAETPSPIPPLSTLEKNFPSSFSSSLENVTTSSEYDFSTVEPLVFSDSGVSFIEKNTGQKKSIHENIPDKDERLEGVEDAFSSDSELDETYDDFLDVAILKGSSMKMGEHLSVHTQEATARSSVSSAVETVDPSQLPLSALATVDSFVLPTSSLSPPSLLESIEGESISLTLNPGENLSSNRGVQNTITPLPTIVKVASQEEDNEDLLNASLSLRPSEAAKEGEEQHWKKDKAQSLWLGSDGRSSLVTLPLYASLSAQRQMATFVPPSAMQRVVIVATNVAETSVTLPNIRYVVDTGKEKTRRYVHSSGVSYFTVQWASKTSTEQRLGRCGRVGPGHCYRLYSSAVYNDLFPQFPPVAMAMAPLESVMLFISSLGIPRLMDFPFPTPPSKIAIQAACQRLYYLNAIFPRKGRNMGISILPHTATVCTMFGKVMSTLPITPRYAKMLLVAILRSEALSIPCIELACLLVAGLAVGELFGEEDKTHCSMQRDAKNVMAIIPKKEKTALKDYLRTIPFNGDIDAYLWACGAFVHATDPYSFCTENGMHFRQMNEMYSLAQQLARIISLKLRNIRLSLPLSLPPPTPAQVLCLQDCVLEGLVDHIAIRADCMEVTEAPRHAFLCADLQKGQFVYIHPSSFLYRQSPLPTAVAFNKIITTNHHFMFDCFAVDPVAISRLRSPLVKCDKFLSMPAPVYSPERDVVVGFVEPIYLPLEYRLPTREMDVPKSNSLRYFVFGRAFLEGHVFPNLNQFKSDLICDPSTLGISPNSQLSKFVKALQAKRCASRSSLREVWKTQPSYLLPEYVQLIRSSDYNFQKIQKLWPPH</sequence>
<keyword evidence="1" id="KW-0547">Nucleotide-binding</keyword>
<evidence type="ECO:0000256" key="4">
    <source>
        <dbReference type="ARBA" id="ARBA00022840"/>
    </source>
</evidence>
<dbReference type="SMART" id="SM00490">
    <property type="entry name" value="HELICc"/>
    <property type="match status" value="1"/>
</dbReference>
<evidence type="ECO:0000313" key="6">
    <source>
        <dbReference type="EMBL" id="KAF8822088.1"/>
    </source>
</evidence>
<evidence type="ECO:0000256" key="3">
    <source>
        <dbReference type="ARBA" id="ARBA00022806"/>
    </source>
</evidence>
<comment type="caution">
    <text evidence="6">The sequence shown here is derived from an EMBL/GenBank/DDBJ whole genome shotgun (WGS) entry which is preliminary data.</text>
</comment>
<evidence type="ECO:0000256" key="1">
    <source>
        <dbReference type="ARBA" id="ARBA00022741"/>
    </source>
</evidence>
<dbReference type="InterPro" id="IPR007502">
    <property type="entry name" value="Helicase-assoc_dom"/>
</dbReference>
<dbReference type="SUPFAM" id="SSF52540">
    <property type="entry name" value="P-loop containing nucleoside triphosphate hydrolases"/>
    <property type="match status" value="1"/>
</dbReference>
<dbReference type="Gene3D" id="1.20.120.1080">
    <property type="match status" value="1"/>
</dbReference>
<dbReference type="InterPro" id="IPR011709">
    <property type="entry name" value="DEAD-box_helicase_OB_fold"/>
</dbReference>
<reference evidence="6 7" key="1">
    <citation type="journal article" date="2020" name="bioRxiv">
        <title>Metabolic contributions of an alphaproteobacterial endosymbiont in the apicomplexan Cardiosporidium cionae.</title>
        <authorList>
            <person name="Hunter E.S."/>
            <person name="Paight C.J."/>
            <person name="Lane C.E."/>
        </authorList>
    </citation>
    <scope>NUCLEOTIDE SEQUENCE [LARGE SCALE GENOMIC DNA]</scope>
    <source>
        <strain evidence="6">ESH_2018</strain>
    </source>
</reference>
<keyword evidence="2" id="KW-0378">Hydrolase</keyword>
<dbReference type="PANTHER" id="PTHR18934">
    <property type="entry name" value="ATP-DEPENDENT RNA HELICASE"/>
    <property type="match status" value="1"/>
</dbReference>
<organism evidence="6 7">
    <name type="scientific">Cardiosporidium cionae</name>
    <dbReference type="NCBI Taxonomy" id="476202"/>
    <lineage>
        <taxon>Eukaryota</taxon>
        <taxon>Sar</taxon>
        <taxon>Alveolata</taxon>
        <taxon>Apicomplexa</taxon>
        <taxon>Aconoidasida</taxon>
        <taxon>Nephromycida</taxon>
        <taxon>Cardiosporidium</taxon>
    </lineage>
</organism>
<dbReference type="InterPro" id="IPR001650">
    <property type="entry name" value="Helicase_C-like"/>
</dbReference>
<dbReference type="Pfam" id="PF07717">
    <property type="entry name" value="OB_NTP_bind"/>
    <property type="match status" value="1"/>
</dbReference>
<dbReference type="SMART" id="SM00847">
    <property type="entry name" value="HA2"/>
    <property type="match status" value="1"/>
</dbReference>
<gene>
    <name evidence="6" type="ORF">IE077_001078</name>
</gene>
<name>A0ABQ7JDL1_9APIC</name>
<evidence type="ECO:0000313" key="7">
    <source>
        <dbReference type="Proteomes" id="UP000823046"/>
    </source>
</evidence>
<accession>A0ABQ7JDL1</accession>
<evidence type="ECO:0000256" key="2">
    <source>
        <dbReference type="ARBA" id="ARBA00022801"/>
    </source>
</evidence>